<dbReference type="InterPro" id="IPR006110">
    <property type="entry name" value="Pol_omega/Rpo6/RPB6"/>
</dbReference>
<proteinExistence type="inferred from homology"/>
<sequence>MIHPRIDQLTEKVDSRYALVIVAAKRARQINNYHHQLGEGTFDEFPPPLVQSRSKNYLTMALEEVAEGKITYEYRR</sequence>
<keyword evidence="5" id="KW-0548">Nucleotidyltransferase</keyword>
<comment type="catalytic activity">
    <reaction evidence="7">
        <text>RNA(n) + a ribonucleoside 5'-triphosphate = RNA(n+1) + diphosphate</text>
        <dbReference type="Rhea" id="RHEA:21248"/>
        <dbReference type="Rhea" id="RHEA-COMP:14527"/>
        <dbReference type="Rhea" id="RHEA-COMP:17342"/>
        <dbReference type="ChEBI" id="CHEBI:33019"/>
        <dbReference type="ChEBI" id="CHEBI:61557"/>
        <dbReference type="ChEBI" id="CHEBI:140395"/>
        <dbReference type="EC" id="2.7.7.6"/>
    </reaction>
</comment>
<evidence type="ECO:0000313" key="8">
    <source>
        <dbReference type="EMBL" id="CAB4708009.1"/>
    </source>
</evidence>
<dbReference type="GO" id="GO:0003677">
    <property type="term" value="F:DNA binding"/>
    <property type="evidence" value="ECO:0007669"/>
    <property type="project" value="InterPro"/>
</dbReference>
<keyword evidence="6" id="KW-0804">Transcription</keyword>
<dbReference type="Pfam" id="PF01192">
    <property type="entry name" value="RNA_pol_Rpb6"/>
    <property type="match status" value="1"/>
</dbReference>
<evidence type="ECO:0000256" key="4">
    <source>
        <dbReference type="ARBA" id="ARBA00022679"/>
    </source>
</evidence>
<evidence type="ECO:0000256" key="2">
    <source>
        <dbReference type="ARBA" id="ARBA00012418"/>
    </source>
</evidence>
<protein>
    <recommendedName>
        <fullName evidence="2">DNA-directed RNA polymerase</fullName>
        <ecNumber evidence="2">2.7.7.6</ecNumber>
    </recommendedName>
</protein>
<dbReference type="EC" id="2.7.7.6" evidence="2"/>
<dbReference type="GO" id="GO:0000428">
    <property type="term" value="C:DNA-directed RNA polymerase complex"/>
    <property type="evidence" value="ECO:0007669"/>
    <property type="project" value="UniProtKB-KW"/>
</dbReference>
<evidence type="ECO:0000256" key="7">
    <source>
        <dbReference type="ARBA" id="ARBA00048552"/>
    </source>
</evidence>
<evidence type="ECO:0000256" key="5">
    <source>
        <dbReference type="ARBA" id="ARBA00022695"/>
    </source>
</evidence>
<dbReference type="InterPro" id="IPR003716">
    <property type="entry name" value="DNA-dir_RNA_pol_omega"/>
</dbReference>
<keyword evidence="3" id="KW-0240">DNA-directed RNA polymerase</keyword>
<dbReference type="AlphaFoldDB" id="A0A6J6QAH9"/>
<dbReference type="EMBL" id="CAEZXP010000008">
    <property type="protein sequence ID" value="CAB4708009.1"/>
    <property type="molecule type" value="Genomic_DNA"/>
</dbReference>
<reference evidence="8" key="1">
    <citation type="submission" date="2020-05" db="EMBL/GenBank/DDBJ databases">
        <authorList>
            <person name="Chiriac C."/>
            <person name="Salcher M."/>
            <person name="Ghai R."/>
            <person name="Kavagutti S V."/>
        </authorList>
    </citation>
    <scope>NUCLEOTIDE SEQUENCE</scope>
</reference>
<dbReference type="Gene3D" id="3.90.940.10">
    <property type="match status" value="1"/>
</dbReference>
<name>A0A6J6QAH9_9ZZZZ</name>
<dbReference type="GO" id="GO:0003899">
    <property type="term" value="F:DNA-directed RNA polymerase activity"/>
    <property type="evidence" value="ECO:0007669"/>
    <property type="project" value="UniProtKB-EC"/>
</dbReference>
<dbReference type="PANTHER" id="PTHR34476">
    <property type="entry name" value="DNA-DIRECTED RNA POLYMERASE SUBUNIT OMEGA"/>
    <property type="match status" value="1"/>
</dbReference>
<organism evidence="8">
    <name type="scientific">freshwater metagenome</name>
    <dbReference type="NCBI Taxonomy" id="449393"/>
    <lineage>
        <taxon>unclassified sequences</taxon>
        <taxon>metagenomes</taxon>
        <taxon>ecological metagenomes</taxon>
    </lineage>
</organism>
<evidence type="ECO:0000256" key="3">
    <source>
        <dbReference type="ARBA" id="ARBA00022478"/>
    </source>
</evidence>
<dbReference type="InterPro" id="IPR036161">
    <property type="entry name" value="RPB6/omega-like_sf"/>
</dbReference>
<comment type="similarity">
    <text evidence="1">Belongs to the RNA polymerase subunit omega family.</text>
</comment>
<evidence type="ECO:0000256" key="1">
    <source>
        <dbReference type="ARBA" id="ARBA00006711"/>
    </source>
</evidence>
<dbReference type="GO" id="GO:0006351">
    <property type="term" value="P:DNA-templated transcription"/>
    <property type="evidence" value="ECO:0007669"/>
    <property type="project" value="InterPro"/>
</dbReference>
<accession>A0A6J6QAH9</accession>
<dbReference type="NCBIfam" id="TIGR00690">
    <property type="entry name" value="rpoZ"/>
    <property type="match status" value="1"/>
</dbReference>
<dbReference type="SUPFAM" id="SSF63562">
    <property type="entry name" value="RPB6/omega subunit-like"/>
    <property type="match status" value="1"/>
</dbReference>
<dbReference type="SMART" id="SM01409">
    <property type="entry name" value="RNA_pol_Rpb6"/>
    <property type="match status" value="1"/>
</dbReference>
<keyword evidence="4" id="KW-0808">Transferase</keyword>
<gene>
    <name evidence="8" type="ORF">UFOPK2399_01803</name>
</gene>
<dbReference type="HAMAP" id="MF_00366">
    <property type="entry name" value="RNApol_bact_RpoZ"/>
    <property type="match status" value="1"/>
</dbReference>
<evidence type="ECO:0000256" key="6">
    <source>
        <dbReference type="ARBA" id="ARBA00023163"/>
    </source>
</evidence>
<dbReference type="PANTHER" id="PTHR34476:SF1">
    <property type="entry name" value="DNA-DIRECTED RNA POLYMERASE SUBUNIT OMEGA"/>
    <property type="match status" value="1"/>
</dbReference>